<feature type="domain" description="N-acetyltransferase" evidence="1">
    <location>
        <begin position="12"/>
        <end position="162"/>
    </location>
</feature>
<organism evidence="2 3">
    <name type="scientific">Arthrobacter alpinus</name>
    <dbReference type="NCBI Taxonomy" id="656366"/>
    <lineage>
        <taxon>Bacteria</taxon>
        <taxon>Bacillati</taxon>
        <taxon>Actinomycetota</taxon>
        <taxon>Actinomycetes</taxon>
        <taxon>Micrococcales</taxon>
        <taxon>Micrococcaceae</taxon>
        <taxon>Arthrobacter</taxon>
    </lineage>
</organism>
<protein>
    <recommendedName>
        <fullName evidence="1">N-acetyltransferase domain-containing protein</fullName>
    </recommendedName>
</protein>
<dbReference type="InterPro" id="IPR051531">
    <property type="entry name" value="N-acetyltransferase"/>
</dbReference>
<dbReference type="GO" id="GO:0016747">
    <property type="term" value="F:acyltransferase activity, transferring groups other than amino-acyl groups"/>
    <property type="evidence" value="ECO:0007669"/>
    <property type="project" value="InterPro"/>
</dbReference>
<dbReference type="KEGG" id="aaq:AOC05_08220"/>
<name>A0A0M4QYE2_9MICC</name>
<dbReference type="SUPFAM" id="SSF55729">
    <property type="entry name" value="Acyl-CoA N-acyltransferases (Nat)"/>
    <property type="match status" value="1"/>
</dbReference>
<dbReference type="InterPro" id="IPR000182">
    <property type="entry name" value="GNAT_dom"/>
</dbReference>
<evidence type="ECO:0000313" key="2">
    <source>
        <dbReference type="EMBL" id="ALE92314.1"/>
    </source>
</evidence>
<proteinExistence type="predicted"/>
<dbReference type="Pfam" id="PF13302">
    <property type="entry name" value="Acetyltransf_3"/>
    <property type="match status" value="1"/>
</dbReference>
<dbReference type="Gene3D" id="3.40.630.30">
    <property type="match status" value="1"/>
</dbReference>
<evidence type="ECO:0000259" key="1">
    <source>
        <dbReference type="Pfam" id="PF13302"/>
    </source>
</evidence>
<dbReference type="OrthoDB" id="9132139at2"/>
<gene>
    <name evidence="2" type="ORF">AOC05_08220</name>
</gene>
<accession>A0A0M4QYE2</accession>
<dbReference type="RefSeq" id="WP_062006810.1">
    <property type="nucleotide sequence ID" value="NZ_CP012677.1"/>
</dbReference>
<dbReference type="Proteomes" id="UP000062833">
    <property type="component" value="Chromosome"/>
</dbReference>
<dbReference type="PANTHER" id="PTHR43792:SF1">
    <property type="entry name" value="N-ACETYLTRANSFERASE DOMAIN-CONTAINING PROTEIN"/>
    <property type="match status" value="1"/>
</dbReference>
<dbReference type="PATRIC" id="fig|656366.3.peg.1753"/>
<evidence type="ECO:0000313" key="3">
    <source>
        <dbReference type="Proteomes" id="UP000062833"/>
    </source>
</evidence>
<reference evidence="3" key="1">
    <citation type="submission" date="2015-09" db="EMBL/GenBank/DDBJ databases">
        <title>Complete genome of Arthrobacter alpinus strain R3.8.</title>
        <authorList>
            <person name="See-Too W.S."/>
            <person name="Chan K.G."/>
        </authorList>
    </citation>
    <scope>NUCLEOTIDE SEQUENCE [LARGE SCALE GENOMIC DNA]</scope>
    <source>
        <strain evidence="3">R3.8</strain>
    </source>
</reference>
<dbReference type="PANTHER" id="PTHR43792">
    <property type="entry name" value="GNAT FAMILY, PUTATIVE (AFU_ORTHOLOGUE AFUA_3G00765)-RELATED-RELATED"/>
    <property type="match status" value="1"/>
</dbReference>
<dbReference type="InterPro" id="IPR016181">
    <property type="entry name" value="Acyl_CoA_acyltransferase"/>
</dbReference>
<sequence length="188" mass="21166">MLQVPYPLVSERLVLRRFETRDIDDYFAYQQLPETARYLFGEPRSYQECLGRVQIYIDSTFQQEGDWASFAVERRDMAGLIGKISLKWGAGGKPETAESGPQRVGELGWSLAPKAQGAGFATEAARMVLNMAFAELGFRRLEARLDLRNSASAAICERLGMQLEGVHRDCSYQKGEWISDAVYAALRD</sequence>
<dbReference type="EMBL" id="CP012677">
    <property type="protein sequence ID" value="ALE92314.1"/>
    <property type="molecule type" value="Genomic_DNA"/>
</dbReference>
<keyword evidence="3" id="KW-1185">Reference proteome</keyword>
<dbReference type="AlphaFoldDB" id="A0A0M4QYE2"/>